<dbReference type="PANTHER" id="PTHR15549">
    <property type="entry name" value="PAIRED IMMUNOGLOBULIN-LIKE TYPE 2 RECEPTOR"/>
    <property type="match status" value="1"/>
</dbReference>
<keyword evidence="2 6" id="KW-0812">Transmembrane</keyword>
<feature type="region of interest" description="Disordered" evidence="5">
    <location>
        <begin position="314"/>
        <end position="340"/>
    </location>
</feature>
<dbReference type="EMBL" id="JBBXMP010000133">
    <property type="protein sequence ID" value="KAL0061503.1"/>
    <property type="molecule type" value="Genomic_DNA"/>
</dbReference>
<proteinExistence type="predicted"/>
<feature type="compositionally biased region" description="Low complexity" evidence="5">
    <location>
        <begin position="156"/>
        <end position="190"/>
    </location>
</feature>
<keyword evidence="3 6" id="KW-1133">Transmembrane helix</keyword>
<keyword evidence="4 6" id="KW-0472">Membrane</keyword>
<dbReference type="Proteomes" id="UP001437256">
    <property type="component" value="Unassembled WGS sequence"/>
</dbReference>
<comment type="caution">
    <text evidence="7">The sequence shown here is derived from an EMBL/GenBank/DDBJ whole genome shotgun (WGS) entry which is preliminary data.</text>
</comment>
<comment type="subcellular location">
    <subcellularLocation>
        <location evidence="1">Membrane</location>
        <topology evidence="1">Single-pass membrane protein</topology>
    </subcellularLocation>
</comment>
<evidence type="ECO:0000256" key="1">
    <source>
        <dbReference type="ARBA" id="ARBA00004167"/>
    </source>
</evidence>
<sequence length="340" mass="36745">MSSNLRTKNITYDELSLAFLFGADDWSKNVSWNASNVAQDGHLGLLERHVRAHLPEPAIAFRYYGLRPSQGGLYRICIDCGAGGDRQFEIIDALNASSDGTNPPVILFSKTFDTPEKHDITLENLNDTRIVPEGFSEITLDRFELDVIDDDDPFKTSSTSTSPSTSSPPGSLSPTNATNTPSTGSSSSSPTVATVIGVAIGGFVLAVILIVVVFRWRRRRNHLTSMHDPHTTAGEATIVPFPHIHSSVPKQGRSKAGSTSPPHPASTPTTSPPSLSIMSYFNFRREQRREMDAGPVPLDDDNATLPPLYEQVFRAGASNSPPSGQIPDDTASVAVRDTSK</sequence>
<feature type="region of interest" description="Disordered" evidence="5">
    <location>
        <begin position="244"/>
        <end position="276"/>
    </location>
</feature>
<dbReference type="PANTHER" id="PTHR15549:SF30">
    <property type="entry name" value="MID2 DOMAIN-CONTAINING PROTEIN"/>
    <property type="match status" value="1"/>
</dbReference>
<evidence type="ECO:0000256" key="5">
    <source>
        <dbReference type="SAM" id="MobiDB-lite"/>
    </source>
</evidence>
<evidence type="ECO:0000256" key="3">
    <source>
        <dbReference type="ARBA" id="ARBA00022989"/>
    </source>
</evidence>
<gene>
    <name evidence="7" type="ORF">AAF712_011646</name>
</gene>
<evidence type="ECO:0000256" key="2">
    <source>
        <dbReference type="ARBA" id="ARBA00022692"/>
    </source>
</evidence>
<feature type="transmembrane region" description="Helical" evidence="6">
    <location>
        <begin position="192"/>
        <end position="216"/>
    </location>
</feature>
<feature type="region of interest" description="Disordered" evidence="5">
    <location>
        <begin position="152"/>
        <end position="190"/>
    </location>
</feature>
<evidence type="ECO:0000313" key="7">
    <source>
        <dbReference type="EMBL" id="KAL0061503.1"/>
    </source>
</evidence>
<dbReference type="InterPro" id="IPR051694">
    <property type="entry name" value="Immunoregulatory_rcpt-like"/>
</dbReference>
<reference evidence="7 8" key="1">
    <citation type="submission" date="2024-05" db="EMBL/GenBank/DDBJ databases">
        <title>A draft genome resource for the thread blight pathogen Marasmius tenuissimus strain MS-2.</title>
        <authorList>
            <person name="Yulfo-Soto G.E."/>
            <person name="Baruah I.K."/>
            <person name="Amoako-Attah I."/>
            <person name="Bukari Y."/>
            <person name="Meinhardt L.W."/>
            <person name="Bailey B.A."/>
            <person name="Cohen S.P."/>
        </authorList>
    </citation>
    <scope>NUCLEOTIDE SEQUENCE [LARGE SCALE GENOMIC DNA]</scope>
    <source>
        <strain evidence="7 8">MS-2</strain>
    </source>
</reference>
<evidence type="ECO:0000256" key="6">
    <source>
        <dbReference type="SAM" id="Phobius"/>
    </source>
</evidence>
<organism evidence="7 8">
    <name type="scientific">Marasmius tenuissimus</name>
    <dbReference type="NCBI Taxonomy" id="585030"/>
    <lineage>
        <taxon>Eukaryota</taxon>
        <taxon>Fungi</taxon>
        <taxon>Dikarya</taxon>
        <taxon>Basidiomycota</taxon>
        <taxon>Agaricomycotina</taxon>
        <taxon>Agaricomycetes</taxon>
        <taxon>Agaricomycetidae</taxon>
        <taxon>Agaricales</taxon>
        <taxon>Marasmiineae</taxon>
        <taxon>Marasmiaceae</taxon>
        <taxon>Marasmius</taxon>
    </lineage>
</organism>
<feature type="compositionally biased region" description="Low complexity" evidence="5">
    <location>
        <begin position="266"/>
        <end position="276"/>
    </location>
</feature>
<protein>
    <submittedName>
        <fullName evidence="7">Uncharacterized protein</fullName>
    </submittedName>
</protein>
<keyword evidence="8" id="KW-1185">Reference proteome</keyword>
<name>A0ABR2ZLA8_9AGAR</name>
<evidence type="ECO:0000313" key="8">
    <source>
        <dbReference type="Proteomes" id="UP001437256"/>
    </source>
</evidence>
<evidence type="ECO:0000256" key="4">
    <source>
        <dbReference type="ARBA" id="ARBA00023136"/>
    </source>
</evidence>
<accession>A0ABR2ZLA8</accession>